<dbReference type="GO" id="GO:0016627">
    <property type="term" value="F:oxidoreductase activity, acting on the CH-CH group of donors"/>
    <property type="evidence" value="ECO:0007669"/>
    <property type="project" value="TreeGrafter"/>
</dbReference>
<dbReference type="PANTHER" id="PTHR35176:SF6">
    <property type="entry name" value="HEME OXYGENASE HI_0854-RELATED"/>
    <property type="match status" value="1"/>
</dbReference>
<gene>
    <name evidence="3" type="ORF">WSS_A41980</name>
</gene>
<dbReference type="PANTHER" id="PTHR35176">
    <property type="entry name" value="HEME OXYGENASE HI_0854-RELATED"/>
    <property type="match status" value="1"/>
</dbReference>
<keyword evidence="1" id="KW-0560">Oxidoreductase</keyword>
<accession>K8X588</accession>
<evidence type="ECO:0000313" key="4">
    <source>
        <dbReference type="Proteomes" id="UP000005951"/>
    </source>
</evidence>
<name>K8X588_RHOOP</name>
<comment type="caution">
    <text evidence="3">The sequence shown here is derived from an EMBL/GenBank/DDBJ whole genome shotgun (WGS) entry which is preliminary data.</text>
</comment>
<dbReference type="Pfam" id="PF01243">
    <property type="entry name" value="PNPOx_N"/>
    <property type="match status" value="1"/>
</dbReference>
<dbReference type="GO" id="GO:0070967">
    <property type="term" value="F:coenzyme F420 binding"/>
    <property type="evidence" value="ECO:0007669"/>
    <property type="project" value="TreeGrafter"/>
</dbReference>
<evidence type="ECO:0000313" key="3">
    <source>
        <dbReference type="EMBL" id="EKT76593.1"/>
    </source>
</evidence>
<sequence>PAVTASVAAPLRGQKRWAYLARQPMIRLATSNEDGTIYLSSLWYVVDDEKIYLPIDAAGRHAANVRAGRALSALVDSGDEYATVAGVRILGSAVPIENDPERVAHLEQLVYDKYFYIGHPFAEPYFLFGKVAGRTYFELRPEKMIGWDTRETTTPQVTEVHELPDFLKDRRISTTD</sequence>
<reference evidence="3 4" key="1">
    <citation type="journal article" date="2013" name="Genome Announc.">
        <title>Draft Genome Sequence of Rhodococcus opacus Strain M213 Shows a Diverse Catabolic Potential.</title>
        <authorList>
            <person name="Pathak A."/>
            <person name="Green S.J."/>
            <person name="Ogram A."/>
            <person name="Chauhan A."/>
        </authorList>
    </citation>
    <scope>NUCLEOTIDE SEQUENCE [LARGE SCALE GENOMIC DNA]</scope>
    <source>
        <strain evidence="3 4">M213</strain>
    </source>
</reference>
<dbReference type="Proteomes" id="UP000005951">
    <property type="component" value="Unassembled WGS sequence"/>
</dbReference>
<feature type="domain" description="Pyridoxamine 5'-phosphate oxidase N-terminal" evidence="2">
    <location>
        <begin position="19"/>
        <end position="145"/>
    </location>
</feature>
<dbReference type="InterPro" id="IPR052019">
    <property type="entry name" value="F420H2_bilvrd_red/Heme_oxyg"/>
</dbReference>
<organism evidence="3 4">
    <name type="scientific">Rhodococcus opacus M213</name>
    <dbReference type="NCBI Taxonomy" id="1129896"/>
    <lineage>
        <taxon>Bacteria</taxon>
        <taxon>Bacillati</taxon>
        <taxon>Actinomycetota</taxon>
        <taxon>Actinomycetes</taxon>
        <taxon>Mycobacteriales</taxon>
        <taxon>Nocardiaceae</taxon>
        <taxon>Rhodococcus</taxon>
    </lineage>
</organism>
<dbReference type="Gene3D" id="2.30.110.10">
    <property type="entry name" value="Electron Transport, Fmn-binding Protein, Chain A"/>
    <property type="match status" value="1"/>
</dbReference>
<dbReference type="EMBL" id="AJYC02000231">
    <property type="protein sequence ID" value="EKT76593.1"/>
    <property type="molecule type" value="Genomic_DNA"/>
</dbReference>
<feature type="non-terminal residue" evidence="3">
    <location>
        <position position="1"/>
    </location>
</feature>
<dbReference type="RefSeq" id="WP_005265165.1">
    <property type="nucleotide sequence ID" value="NZ_AJYC02000231.1"/>
</dbReference>
<evidence type="ECO:0000256" key="1">
    <source>
        <dbReference type="ARBA" id="ARBA00023002"/>
    </source>
</evidence>
<dbReference type="AlphaFoldDB" id="K8X588"/>
<dbReference type="GO" id="GO:0005829">
    <property type="term" value="C:cytosol"/>
    <property type="evidence" value="ECO:0007669"/>
    <property type="project" value="TreeGrafter"/>
</dbReference>
<evidence type="ECO:0000259" key="2">
    <source>
        <dbReference type="Pfam" id="PF01243"/>
    </source>
</evidence>
<proteinExistence type="predicted"/>
<dbReference type="SUPFAM" id="SSF50475">
    <property type="entry name" value="FMN-binding split barrel"/>
    <property type="match status" value="1"/>
</dbReference>
<dbReference type="InterPro" id="IPR012349">
    <property type="entry name" value="Split_barrel_FMN-bd"/>
</dbReference>
<dbReference type="InterPro" id="IPR011576">
    <property type="entry name" value="Pyridox_Oxase_N"/>
</dbReference>
<protein>
    <submittedName>
        <fullName evidence="3">Putative F420-dependent protein</fullName>
    </submittedName>
</protein>